<dbReference type="EMBL" id="FQYI01000011">
    <property type="protein sequence ID" value="SHJ16635.1"/>
    <property type="molecule type" value="Genomic_DNA"/>
</dbReference>
<protein>
    <submittedName>
        <fullName evidence="1">Uncharacterized protein</fullName>
    </submittedName>
</protein>
<gene>
    <name evidence="1" type="ORF">SAMN05443429_1119</name>
</gene>
<evidence type="ECO:0000313" key="1">
    <source>
        <dbReference type="EMBL" id="SHJ16635.1"/>
    </source>
</evidence>
<dbReference type="AlphaFoldDB" id="A0A1M6H355"/>
<name>A0A1M6H355_9FLAO</name>
<proteinExistence type="predicted"/>
<reference evidence="1 2" key="1">
    <citation type="submission" date="2016-11" db="EMBL/GenBank/DDBJ databases">
        <authorList>
            <person name="Jaros S."/>
            <person name="Januszkiewicz K."/>
            <person name="Wedrychowicz H."/>
        </authorList>
    </citation>
    <scope>NUCLEOTIDE SEQUENCE [LARGE SCALE GENOMIC DNA]</scope>
    <source>
        <strain evidence="1 2">DSM 25479</strain>
    </source>
</reference>
<accession>A0A1M6H355</accession>
<dbReference type="STRING" id="1118202.SAMN05443429_1119"/>
<dbReference type="RefSeq" id="WP_073180655.1">
    <property type="nucleotide sequence ID" value="NZ_FQYI01000011.1"/>
</dbReference>
<sequence>MFTPGSIYFIKKYEYEDGGAPSDKLLIVVCIDSENSLILRALTTSQQKVPDSMLNHGCTTNDIFSFYLFLGNRIVGVDKDGNDFSFDLNTFVFFRDNVKIIPYAKILNYYPDRINLLATLKNDELKRFLKCITSSKLLGRKEKKFLLEHK</sequence>
<organism evidence="1 2">
    <name type="scientific">Cruoricaptor ignavus</name>
    <dbReference type="NCBI Taxonomy" id="1118202"/>
    <lineage>
        <taxon>Bacteria</taxon>
        <taxon>Pseudomonadati</taxon>
        <taxon>Bacteroidota</taxon>
        <taxon>Flavobacteriia</taxon>
        <taxon>Flavobacteriales</taxon>
        <taxon>Weeksellaceae</taxon>
        <taxon>Cruoricaptor</taxon>
    </lineage>
</organism>
<keyword evidence="2" id="KW-1185">Reference proteome</keyword>
<dbReference type="Proteomes" id="UP000184335">
    <property type="component" value="Unassembled WGS sequence"/>
</dbReference>
<evidence type="ECO:0000313" key="2">
    <source>
        <dbReference type="Proteomes" id="UP000184335"/>
    </source>
</evidence>
<dbReference type="OrthoDB" id="1350056at2"/>